<dbReference type="KEGG" id="ccat:101461119"/>
<dbReference type="AlphaFoldDB" id="A0A811TYC9"/>
<feature type="region of interest" description="Disordered" evidence="1">
    <location>
        <begin position="241"/>
        <end position="278"/>
    </location>
</feature>
<feature type="compositionally biased region" description="Acidic residues" evidence="1">
    <location>
        <begin position="261"/>
        <end position="278"/>
    </location>
</feature>
<evidence type="ECO:0000313" key="3">
    <source>
        <dbReference type="Proteomes" id="UP000606786"/>
    </source>
</evidence>
<dbReference type="InterPro" id="IPR029195">
    <property type="entry name" value="HCFC1R1"/>
</dbReference>
<feature type="compositionally biased region" description="Polar residues" evidence="1">
    <location>
        <begin position="241"/>
        <end position="254"/>
    </location>
</feature>
<dbReference type="Proteomes" id="UP000606786">
    <property type="component" value="Unassembled WGS sequence"/>
</dbReference>
<organism evidence="2 3">
    <name type="scientific">Ceratitis capitata</name>
    <name type="common">Mediterranean fruit fly</name>
    <name type="synonym">Tephritis capitata</name>
    <dbReference type="NCBI Taxonomy" id="7213"/>
    <lineage>
        <taxon>Eukaryota</taxon>
        <taxon>Metazoa</taxon>
        <taxon>Ecdysozoa</taxon>
        <taxon>Arthropoda</taxon>
        <taxon>Hexapoda</taxon>
        <taxon>Insecta</taxon>
        <taxon>Pterygota</taxon>
        <taxon>Neoptera</taxon>
        <taxon>Endopterygota</taxon>
        <taxon>Diptera</taxon>
        <taxon>Brachycera</taxon>
        <taxon>Muscomorpha</taxon>
        <taxon>Tephritoidea</taxon>
        <taxon>Tephritidae</taxon>
        <taxon>Ceratitis</taxon>
        <taxon>Ceratitis</taxon>
    </lineage>
</organism>
<name>A0A811TYC9_CERCA</name>
<reference evidence="2" key="1">
    <citation type="submission" date="2020-11" db="EMBL/GenBank/DDBJ databases">
        <authorList>
            <person name="Whitehead M."/>
        </authorList>
    </citation>
    <scope>NUCLEOTIDE SEQUENCE</scope>
    <source>
        <strain evidence="2">EGII</strain>
    </source>
</reference>
<accession>A0A811TYC9</accession>
<comment type="caution">
    <text evidence="2">The sequence shown here is derived from an EMBL/GenBank/DDBJ whole genome shotgun (WGS) entry which is preliminary data.</text>
</comment>
<keyword evidence="3" id="KW-1185">Reference proteome</keyword>
<protein>
    <submittedName>
        <fullName evidence="2">(Mediterranean fruit fly) hypothetical protein</fullName>
    </submittedName>
</protein>
<dbReference type="EMBL" id="CAJHJT010000001">
    <property type="protein sequence ID" value="CAD6991854.1"/>
    <property type="molecule type" value="Genomic_DNA"/>
</dbReference>
<gene>
    <name evidence="2" type="ORF">CCAP1982_LOCUS752</name>
</gene>
<proteinExistence type="predicted"/>
<dbReference type="OrthoDB" id="10022757at2759"/>
<sequence length="304" mass="34387">MSDRILKILMQRKEENFSIGNMRGTESHSSATTTEIPQQINFSPQYQQQMQSVPHLMPTPSPTPWNLNTMPWKLASTDIGQDDIMQFSAHVNDVAQGRAALHQKRKSSIENSLPLKQFISEEKITAHFNGLHISSDYIQNSSNSTNSPMSGNDAPSTSTGKCFTNLTYHDYQITAKELEEKLRNANKITVCEQLRRLQEQEHKASFLPEALFSRIEKPCTALVLWQPPPVLDLLHRKSENELTPTNSDSTSAGSFGTVDFPDADTIGDDDTFSDREDIDDFVDNNNTCRLDFNNMRADHMDEDF</sequence>
<evidence type="ECO:0000256" key="1">
    <source>
        <dbReference type="SAM" id="MobiDB-lite"/>
    </source>
</evidence>
<dbReference type="PANTHER" id="PTHR16246">
    <property type="entry name" value="HOST CELL FACTOR C1 REGULATOR 1"/>
    <property type="match status" value="1"/>
</dbReference>
<evidence type="ECO:0000313" key="2">
    <source>
        <dbReference type="EMBL" id="CAD6991854.1"/>
    </source>
</evidence>
<dbReference type="PANTHER" id="PTHR16246:SF2">
    <property type="entry name" value="HOST CELL FACTOR C1 REGULATOR 1"/>
    <property type="match status" value="1"/>
</dbReference>